<protein>
    <submittedName>
        <fullName evidence="2">Uncharacterized protein</fullName>
    </submittedName>
</protein>
<feature type="region of interest" description="Disordered" evidence="1">
    <location>
        <begin position="1"/>
        <end position="71"/>
    </location>
</feature>
<evidence type="ECO:0000256" key="1">
    <source>
        <dbReference type="SAM" id="MobiDB-lite"/>
    </source>
</evidence>
<feature type="compositionally biased region" description="Polar residues" evidence="1">
    <location>
        <begin position="16"/>
        <end position="32"/>
    </location>
</feature>
<sequence>MTVSSGPPLMVKPSSLMDSTSPPMQDPLTAQSFLPPGVCRIQTKGGLSPKESEETSALRGRNLKLRSHQKH</sequence>
<name>A0A4Z2IHS3_9TELE</name>
<keyword evidence="3" id="KW-1185">Reference proteome</keyword>
<organism evidence="2 3">
    <name type="scientific">Liparis tanakae</name>
    <name type="common">Tanaka's snailfish</name>
    <dbReference type="NCBI Taxonomy" id="230148"/>
    <lineage>
        <taxon>Eukaryota</taxon>
        <taxon>Metazoa</taxon>
        <taxon>Chordata</taxon>
        <taxon>Craniata</taxon>
        <taxon>Vertebrata</taxon>
        <taxon>Euteleostomi</taxon>
        <taxon>Actinopterygii</taxon>
        <taxon>Neopterygii</taxon>
        <taxon>Teleostei</taxon>
        <taxon>Neoteleostei</taxon>
        <taxon>Acanthomorphata</taxon>
        <taxon>Eupercaria</taxon>
        <taxon>Perciformes</taxon>
        <taxon>Cottioidei</taxon>
        <taxon>Cottales</taxon>
        <taxon>Liparidae</taxon>
        <taxon>Liparis</taxon>
    </lineage>
</organism>
<evidence type="ECO:0000313" key="3">
    <source>
        <dbReference type="Proteomes" id="UP000314294"/>
    </source>
</evidence>
<dbReference type="EMBL" id="SRLO01000084">
    <property type="protein sequence ID" value="TNN77327.1"/>
    <property type="molecule type" value="Genomic_DNA"/>
</dbReference>
<gene>
    <name evidence="2" type="ORF">EYF80_012441</name>
</gene>
<dbReference type="AlphaFoldDB" id="A0A4Z2IHS3"/>
<proteinExistence type="predicted"/>
<evidence type="ECO:0000313" key="2">
    <source>
        <dbReference type="EMBL" id="TNN77327.1"/>
    </source>
</evidence>
<reference evidence="2 3" key="1">
    <citation type="submission" date="2019-03" db="EMBL/GenBank/DDBJ databases">
        <title>First draft genome of Liparis tanakae, snailfish: a comprehensive survey of snailfish specific genes.</title>
        <authorList>
            <person name="Kim W."/>
            <person name="Song I."/>
            <person name="Jeong J.-H."/>
            <person name="Kim D."/>
            <person name="Kim S."/>
            <person name="Ryu S."/>
            <person name="Song J.Y."/>
            <person name="Lee S.K."/>
        </authorList>
    </citation>
    <scope>NUCLEOTIDE SEQUENCE [LARGE SCALE GENOMIC DNA]</scope>
    <source>
        <tissue evidence="2">Muscle</tissue>
    </source>
</reference>
<comment type="caution">
    <text evidence="2">The sequence shown here is derived from an EMBL/GenBank/DDBJ whole genome shotgun (WGS) entry which is preliminary data.</text>
</comment>
<dbReference type="Proteomes" id="UP000314294">
    <property type="component" value="Unassembled WGS sequence"/>
</dbReference>
<accession>A0A4Z2IHS3</accession>
<feature type="compositionally biased region" description="Basic residues" evidence="1">
    <location>
        <begin position="61"/>
        <end position="71"/>
    </location>
</feature>